<dbReference type="InterPro" id="IPR001264">
    <property type="entry name" value="Glyco_trans_51"/>
</dbReference>
<dbReference type="EC" id="3.4.16.4" evidence="5"/>
<keyword evidence="17" id="KW-0573">Peptidoglycan synthesis</keyword>
<keyword evidence="8" id="KW-0997">Cell inner membrane</keyword>
<evidence type="ECO:0000256" key="3">
    <source>
        <dbReference type="ARBA" id="ARBA00007090"/>
    </source>
</evidence>
<keyword evidence="9" id="KW-0121">Carboxypeptidase</keyword>
<sequence length="814" mass="89829">MLRFPDFQVKIAERWFVLAGVALLGGITLAGLVVTIYAAWLFHDLPDASELADYRPATATRVYAGDGTLIGEFSDERRIYVPYDQIPLPVVQAFLAAEDRNFFNHGGIDVSGLGRAMFKNVFNAVSGRRLEGGSTITQQVAKNVLLTNESSINRKVKEAILANRLEATLTKQQILELYLNEIFLGYRSYGVAAAAYNYFGKSLDQLTPDEAAFLAALPKGPNNYHPKRHPGAAKGRRDWVLGEMAQSGWLTPAQLEQARTRPLVTQDAPRRAQYADADFFVEEARRQAIARFGKEEVNRGGYYLRTTLDPELQSAARDALMKGLENYDRRHGWRGPWGTTDFADGWQQTALRGTRPPERRAWEAAAVENVAGNSVRIRTARNDRSGYLLTEDAAWANANRPLKRGDLIFVEARGGQFAIKQVPRVNGALVAIEPQSGRVLAMVGGYSYGLSSFNRATQAKRQPGSAFKPFVYATALEGDYTPASIVLDAPISFAGGPNGTRWSPENYSREYYGPQTLRRGLELSRNVMTVRLAQSIGMKNVVDLSKRMGVADDLQPNLSVSLGAGETTPFNLTAAYAAFVNGGRRVDPYLIELVQNRDGETIFRADDRRCRDCDRPFSGQESPKLEPRGEQVIDPITAYQMSSMLEGVVQRGTAASARGLGRWIGGKTGTTNEYRSAWFVGFSSDIVVGVFIGFDDNRPLGSGETGATGPVPVFTDFMTVALRERPARPFVRPKNAIFRTVNGIEEAFRPGTERRREEERAPAREIPTGPQNYNDILRREQEEAAGLPPSTTPNQPATPPPPKKEPAEDLSGLY</sequence>
<dbReference type="GO" id="GO:0030288">
    <property type="term" value="C:outer membrane-bounded periplasmic space"/>
    <property type="evidence" value="ECO:0007669"/>
    <property type="project" value="TreeGrafter"/>
</dbReference>
<comment type="pathway">
    <text evidence="2">Cell wall biogenesis; peptidoglycan biosynthesis.</text>
</comment>
<reference evidence="32 33" key="1">
    <citation type="submission" date="2020-08" db="EMBL/GenBank/DDBJ databases">
        <title>Genomic Encyclopedia of Type Strains, Phase IV (KMG-IV): sequencing the most valuable type-strain genomes for metagenomic binning, comparative biology and taxonomic classification.</title>
        <authorList>
            <person name="Goeker M."/>
        </authorList>
    </citation>
    <scope>NUCLEOTIDE SEQUENCE [LARGE SCALE GENOMIC DNA]</scope>
    <source>
        <strain evidence="32 33">DSM 23960</strain>
    </source>
</reference>
<dbReference type="GO" id="GO:0071555">
    <property type="term" value="P:cell wall organization"/>
    <property type="evidence" value="ECO:0007669"/>
    <property type="project" value="UniProtKB-KW"/>
</dbReference>
<keyword evidence="21" id="KW-0511">Multifunctional enzyme</keyword>
<feature type="transmembrane region" description="Helical" evidence="28">
    <location>
        <begin position="15"/>
        <end position="42"/>
    </location>
</feature>
<dbReference type="SUPFAM" id="SSF53955">
    <property type="entry name" value="Lysozyme-like"/>
    <property type="match status" value="1"/>
</dbReference>
<name>A0A7W6NNU5_9CAUL</name>
<keyword evidence="20" id="KW-0046">Antibiotic resistance</keyword>
<evidence type="ECO:0000256" key="14">
    <source>
        <dbReference type="ARBA" id="ARBA00022801"/>
    </source>
</evidence>
<evidence type="ECO:0000256" key="7">
    <source>
        <dbReference type="ARBA" id="ARBA00022475"/>
    </source>
</evidence>
<keyword evidence="33" id="KW-1185">Reference proteome</keyword>
<dbReference type="Proteomes" id="UP000529946">
    <property type="component" value="Unassembled WGS sequence"/>
</dbReference>
<dbReference type="InterPro" id="IPR036950">
    <property type="entry name" value="PBP_transglycosylase"/>
</dbReference>
<evidence type="ECO:0000256" key="5">
    <source>
        <dbReference type="ARBA" id="ARBA00012448"/>
    </source>
</evidence>
<organism evidence="32 33">
    <name type="scientific">Brevundimonas lenta</name>
    <dbReference type="NCBI Taxonomy" id="424796"/>
    <lineage>
        <taxon>Bacteria</taxon>
        <taxon>Pseudomonadati</taxon>
        <taxon>Pseudomonadota</taxon>
        <taxon>Alphaproteobacteria</taxon>
        <taxon>Caulobacterales</taxon>
        <taxon>Caulobacteraceae</taxon>
        <taxon>Brevundimonas</taxon>
    </lineage>
</organism>
<keyword evidence="18 28" id="KW-1133">Transmembrane helix</keyword>
<feature type="domain" description="Penicillin-binding protein transpeptidase" evidence="29">
    <location>
        <begin position="427"/>
        <end position="684"/>
    </location>
</feature>
<dbReference type="FunFam" id="1.10.3810.10:FF:000003">
    <property type="entry name" value="Penicillin-binding protein 1a"/>
    <property type="match status" value="1"/>
</dbReference>
<evidence type="ECO:0000256" key="11">
    <source>
        <dbReference type="ARBA" id="ARBA00022676"/>
    </source>
</evidence>
<comment type="caution">
    <text evidence="32">The sequence shown here is derived from an EMBL/GenBank/DDBJ whole genome shotgun (WGS) entry which is preliminary data.</text>
</comment>
<dbReference type="Gene3D" id="3.40.710.10">
    <property type="entry name" value="DD-peptidase/beta-lactamase superfamily"/>
    <property type="match status" value="2"/>
</dbReference>
<evidence type="ECO:0000256" key="16">
    <source>
        <dbReference type="ARBA" id="ARBA00022968"/>
    </source>
</evidence>
<evidence type="ECO:0000256" key="22">
    <source>
        <dbReference type="ARBA" id="ARBA00023316"/>
    </source>
</evidence>
<evidence type="ECO:0000256" key="18">
    <source>
        <dbReference type="ARBA" id="ARBA00022989"/>
    </source>
</evidence>
<dbReference type="EMBL" id="JACIDM010000002">
    <property type="protein sequence ID" value="MBB4082740.1"/>
    <property type="molecule type" value="Genomic_DNA"/>
</dbReference>
<comment type="similarity">
    <text evidence="4">In the N-terminal section; belongs to the glycosyltransferase 51 family.</text>
</comment>
<evidence type="ECO:0000256" key="24">
    <source>
        <dbReference type="ARBA" id="ARBA00044770"/>
    </source>
</evidence>
<keyword evidence="11 32" id="KW-0328">Glycosyltransferase</keyword>
<evidence type="ECO:0000256" key="19">
    <source>
        <dbReference type="ARBA" id="ARBA00023136"/>
    </source>
</evidence>
<comment type="catalytic activity">
    <reaction evidence="23">
        <text>Preferential cleavage: (Ac)2-L-Lys-D-Ala-|-D-Ala. Also transpeptidation of peptidyl-alanyl moieties that are N-acyl substituents of D-alanine.</text>
        <dbReference type="EC" id="3.4.16.4"/>
    </reaction>
</comment>
<keyword evidence="15" id="KW-0133">Cell shape</keyword>
<feature type="domain" description="Penicillin-binding protein OB-like" evidence="31">
    <location>
        <begin position="333"/>
        <end position="425"/>
    </location>
</feature>
<evidence type="ECO:0000256" key="17">
    <source>
        <dbReference type="ARBA" id="ARBA00022984"/>
    </source>
</evidence>
<evidence type="ECO:0000313" key="33">
    <source>
        <dbReference type="Proteomes" id="UP000529946"/>
    </source>
</evidence>
<comment type="pathway">
    <text evidence="26">Glycan biosynthesis.</text>
</comment>
<evidence type="ECO:0000256" key="28">
    <source>
        <dbReference type="SAM" id="Phobius"/>
    </source>
</evidence>
<dbReference type="GO" id="GO:0005886">
    <property type="term" value="C:plasma membrane"/>
    <property type="evidence" value="ECO:0007669"/>
    <property type="project" value="UniProtKB-SubCell"/>
</dbReference>
<dbReference type="InterPro" id="IPR023346">
    <property type="entry name" value="Lysozyme-like_dom_sf"/>
</dbReference>
<keyword evidence="7" id="KW-1003">Cell membrane</keyword>
<dbReference type="PANTHER" id="PTHR32282">
    <property type="entry name" value="BINDING PROTEIN TRANSPEPTIDASE, PUTATIVE-RELATED"/>
    <property type="match status" value="1"/>
</dbReference>
<evidence type="ECO:0000256" key="1">
    <source>
        <dbReference type="ARBA" id="ARBA00004249"/>
    </source>
</evidence>
<evidence type="ECO:0000313" key="32">
    <source>
        <dbReference type="EMBL" id="MBB4082740.1"/>
    </source>
</evidence>
<proteinExistence type="inferred from homology"/>
<comment type="subcellular location">
    <subcellularLocation>
        <location evidence="1">Cell inner membrane</location>
        <topology evidence="1">Single-pass type II membrane protein</topology>
    </subcellularLocation>
</comment>
<keyword evidence="14 32" id="KW-0378">Hydrolase</keyword>
<dbReference type="Pfam" id="PF00912">
    <property type="entry name" value="Transgly"/>
    <property type="match status" value="1"/>
</dbReference>
<evidence type="ECO:0000256" key="10">
    <source>
        <dbReference type="ARBA" id="ARBA00022670"/>
    </source>
</evidence>
<evidence type="ECO:0000256" key="12">
    <source>
        <dbReference type="ARBA" id="ARBA00022679"/>
    </source>
</evidence>
<keyword evidence="10" id="KW-0645">Protease</keyword>
<dbReference type="InterPro" id="IPR001460">
    <property type="entry name" value="PCN-bd_Tpept"/>
</dbReference>
<keyword evidence="13 28" id="KW-0812">Transmembrane</keyword>
<dbReference type="GO" id="GO:0046677">
    <property type="term" value="P:response to antibiotic"/>
    <property type="evidence" value="ECO:0007669"/>
    <property type="project" value="UniProtKB-KW"/>
</dbReference>
<dbReference type="NCBIfam" id="TIGR02074">
    <property type="entry name" value="PBP_1a_fam"/>
    <property type="match status" value="1"/>
</dbReference>
<evidence type="ECO:0000256" key="13">
    <source>
        <dbReference type="ARBA" id="ARBA00022692"/>
    </source>
</evidence>
<dbReference type="GO" id="GO:0009252">
    <property type="term" value="P:peptidoglycan biosynthetic process"/>
    <property type="evidence" value="ECO:0007669"/>
    <property type="project" value="UniProtKB-UniPathway"/>
</dbReference>
<feature type="domain" description="Glycosyl transferase family 51" evidence="30">
    <location>
        <begin position="67"/>
        <end position="244"/>
    </location>
</feature>
<dbReference type="Pfam" id="PF17092">
    <property type="entry name" value="PCB_OB"/>
    <property type="match status" value="1"/>
</dbReference>
<protein>
    <recommendedName>
        <fullName evidence="6">Penicillin-binding protein 1A</fullName>
        <ecNumber evidence="24">2.4.99.28</ecNumber>
        <ecNumber evidence="5">3.4.16.4</ecNumber>
    </recommendedName>
</protein>
<feature type="region of interest" description="Disordered" evidence="27">
    <location>
        <begin position="748"/>
        <end position="814"/>
    </location>
</feature>
<evidence type="ECO:0000256" key="8">
    <source>
        <dbReference type="ARBA" id="ARBA00022519"/>
    </source>
</evidence>
<evidence type="ECO:0000259" key="31">
    <source>
        <dbReference type="Pfam" id="PF17092"/>
    </source>
</evidence>
<dbReference type="GO" id="GO:0008360">
    <property type="term" value="P:regulation of cell shape"/>
    <property type="evidence" value="ECO:0007669"/>
    <property type="project" value="UniProtKB-KW"/>
</dbReference>
<dbReference type="GO" id="GO:0008658">
    <property type="term" value="F:penicillin binding"/>
    <property type="evidence" value="ECO:0007669"/>
    <property type="project" value="InterPro"/>
</dbReference>
<dbReference type="GO" id="GO:0006508">
    <property type="term" value="P:proteolysis"/>
    <property type="evidence" value="ECO:0007669"/>
    <property type="project" value="UniProtKB-KW"/>
</dbReference>
<evidence type="ECO:0000256" key="9">
    <source>
        <dbReference type="ARBA" id="ARBA00022645"/>
    </source>
</evidence>
<accession>A0A7W6NNU5</accession>
<evidence type="ECO:0000259" key="30">
    <source>
        <dbReference type="Pfam" id="PF00912"/>
    </source>
</evidence>
<dbReference type="Pfam" id="PF00905">
    <property type="entry name" value="Transpeptidase"/>
    <property type="match status" value="1"/>
</dbReference>
<evidence type="ECO:0000256" key="20">
    <source>
        <dbReference type="ARBA" id="ARBA00023251"/>
    </source>
</evidence>
<dbReference type="RefSeq" id="WP_183203904.1">
    <property type="nucleotide sequence ID" value="NZ_BAAAER010000001.1"/>
</dbReference>
<dbReference type="EC" id="2.4.99.28" evidence="24"/>
<keyword evidence="12 32" id="KW-0808">Transferase</keyword>
<dbReference type="AlphaFoldDB" id="A0A7W6NNU5"/>
<dbReference type="SUPFAM" id="SSF56601">
    <property type="entry name" value="beta-lactamase/transpeptidase-like"/>
    <property type="match status" value="1"/>
</dbReference>
<comment type="catalytic activity">
    <reaction evidence="25">
        <text>[GlcNAc-(1-&gt;4)-Mur2Ac(oyl-L-Ala-gamma-D-Glu-L-Lys-D-Ala-D-Ala)](n)-di-trans,octa-cis-undecaprenyl diphosphate + beta-D-GlcNAc-(1-&gt;4)-Mur2Ac(oyl-L-Ala-gamma-D-Glu-L-Lys-D-Ala-D-Ala)-di-trans,octa-cis-undecaprenyl diphosphate = [GlcNAc-(1-&gt;4)-Mur2Ac(oyl-L-Ala-gamma-D-Glu-L-Lys-D-Ala-D-Ala)](n+1)-di-trans,octa-cis-undecaprenyl diphosphate + di-trans,octa-cis-undecaprenyl diphosphate + H(+)</text>
        <dbReference type="Rhea" id="RHEA:23708"/>
        <dbReference type="Rhea" id="RHEA-COMP:9602"/>
        <dbReference type="Rhea" id="RHEA-COMP:9603"/>
        <dbReference type="ChEBI" id="CHEBI:15378"/>
        <dbReference type="ChEBI" id="CHEBI:58405"/>
        <dbReference type="ChEBI" id="CHEBI:60033"/>
        <dbReference type="ChEBI" id="CHEBI:78435"/>
        <dbReference type="EC" id="2.4.99.28"/>
    </reaction>
</comment>
<evidence type="ECO:0000256" key="21">
    <source>
        <dbReference type="ARBA" id="ARBA00023268"/>
    </source>
</evidence>
<evidence type="ECO:0000256" key="2">
    <source>
        <dbReference type="ARBA" id="ARBA00004752"/>
    </source>
</evidence>
<dbReference type="InterPro" id="IPR031376">
    <property type="entry name" value="PCB_OB"/>
</dbReference>
<dbReference type="GO" id="GO:0008955">
    <property type="term" value="F:peptidoglycan glycosyltransferase activity"/>
    <property type="evidence" value="ECO:0007669"/>
    <property type="project" value="UniProtKB-EC"/>
</dbReference>
<dbReference type="GO" id="GO:0009002">
    <property type="term" value="F:serine-type D-Ala-D-Ala carboxypeptidase activity"/>
    <property type="evidence" value="ECO:0007669"/>
    <property type="project" value="UniProtKB-EC"/>
</dbReference>
<evidence type="ECO:0000256" key="6">
    <source>
        <dbReference type="ARBA" id="ARBA00018638"/>
    </source>
</evidence>
<keyword evidence="22" id="KW-0961">Cell wall biogenesis/degradation</keyword>
<gene>
    <name evidence="32" type="ORF">GGR12_001606</name>
</gene>
<keyword evidence="19 28" id="KW-0472">Membrane</keyword>
<dbReference type="Gene3D" id="1.10.3810.10">
    <property type="entry name" value="Biosynthetic peptidoglycan transglycosylase-like"/>
    <property type="match status" value="1"/>
</dbReference>
<dbReference type="InterPro" id="IPR012338">
    <property type="entry name" value="Beta-lactam/transpept-like"/>
</dbReference>
<evidence type="ECO:0000256" key="27">
    <source>
        <dbReference type="SAM" id="MobiDB-lite"/>
    </source>
</evidence>
<evidence type="ECO:0000256" key="25">
    <source>
        <dbReference type="ARBA" id="ARBA00049902"/>
    </source>
</evidence>
<evidence type="ECO:0000256" key="4">
    <source>
        <dbReference type="ARBA" id="ARBA00007739"/>
    </source>
</evidence>
<dbReference type="InterPro" id="IPR050396">
    <property type="entry name" value="Glycosyltr_51/Transpeptidase"/>
</dbReference>
<dbReference type="UniPathway" id="UPA00219"/>
<comment type="similarity">
    <text evidence="3">In the C-terminal section; belongs to the transpeptidase family.</text>
</comment>
<evidence type="ECO:0000256" key="23">
    <source>
        <dbReference type="ARBA" id="ARBA00034000"/>
    </source>
</evidence>
<feature type="compositionally biased region" description="Basic and acidic residues" evidence="27">
    <location>
        <begin position="748"/>
        <end position="763"/>
    </location>
</feature>
<evidence type="ECO:0000256" key="15">
    <source>
        <dbReference type="ARBA" id="ARBA00022960"/>
    </source>
</evidence>
<evidence type="ECO:0000256" key="26">
    <source>
        <dbReference type="ARBA" id="ARBA00060592"/>
    </source>
</evidence>
<evidence type="ECO:0000259" key="29">
    <source>
        <dbReference type="Pfam" id="PF00905"/>
    </source>
</evidence>
<dbReference type="PANTHER" id="PTHR32282:SF27">
    <property type="entry name" value="PENICILLIN-BINDING PROTEIN 1A"/>
    <property type="match status" value="1"/>
</dbReference>
<keyword evidence="16" id="KW-0735">Signal-anchor</keyword>